<reference evidence="1 2" key="1">
    <citation type="submission" date="2009-05" db="EMBL/GenBank/DDBJ databases">
        <authorList>
            <person name="Setubal J.C."/>
            <person name="Boyle S."/>
            <person name="Crasta O.R."/>
            <person name="Gillespie J.J."/>
            <person name="Kenyon R.W."/>
            <person name="Lu J."/>
            <person name="Mane S."/>
            <person name="Nagrani S."/>
            <person name="Shallom J.M."/>
            <person name="Shallom S."/>
            <person name="Shukla M."/>
            <person name="Snyder E.E."/>
            <person name="Sobral B.W."/>
            <person name="Wattam A.R."/>
            <person name="Will R."/>
            <person name="Williams K."/>
            <person name="Yoo H."/>
            <person name="Munk C."/>
            <person name="Tapia R."/>
            <person name="Green L."/>
            <person name="Rogers Y."/>
            <person name="Detter J.C."/>
            <person name="Bruce D."/>
            <person name="Brettin T.S."/>
            <person name="Tsolis R."/>
        </authorList>
    </citation>
    <scope>NUCLEOTIDE SEQUENCE [LARGE SCALE GENOMIC DNA]</scope>
    <source>
        <strain evidence="1 2">LMG 3301</strain>
    </source>
</reference>
<dbReference type="AlphaFoldDB" id="C4WR29"/>
<evidence type="ECO:0000313" key="2">
    <source>
        <dbReference type="Proteomes" id="UP000004386"/>
    </source>
</evidence>
<comment type="caution">
    <text evidence="1">The sequence shown here is derived from an EMBL/GenBank/DDBJ whole genome shotgun (WGS) entry which is preliminary data.</text>
</comment>
<dbReference type="EMBL" id="ACQA01000003">
    <property type="protein sequence ID" value="EEQ92783.1"/>
    <property type="molecule type" value="Genomic_DNA"/>
</dbReference>
<protein>
    <submittedName>
        <fullName evidence="1">Uncharacterized protein</fullName>
    </submittedName>
</protein>
<proteinExistence type="predicted"/>
<evidence type="ECO:0000313" key="1">
    <source>
        <dbReference type="EMBL" id="EEQ92783.1"/>
    </source>
</evidence>
<gene>
    <name evidence="1" type="ORF">OINT_4000031</name>
</gene>
<organism evidence="1 2">
    <name type="scientific">Brucella intermedia LMG 3301</name>
    <dbReference type="NCBI Taxonomy" id="641118"/>
    <lineage>
        <taxon>Bacteria</taxon>
        <taxon>Pseudomonadati</taxon>
        <taxon>Pseudomonadota</taxon>
        <taxon>Alphaproteobacteria</taxon>
        <taxon>Hyphomicrobiales</taxon>
        <taxon>Brucellaceae</taxon>
        <taxon>Brucella/Ochrobactrum group</taxon>
        <taxon>Brucella</taxon>
    </lineage>
</organism>
<sequence length="163" mass="18468">MFPRGFGIKCLVSRTLAVLKILQQEMELVLKTAPETYHDKNVISYGLHHDSIINGRHDQLYILPSEMQTMIHSTPNTVAPEAGFHAFGNSGMLRELQAKVEDAKRKANSSLRRARSAPGPHVTTNSIFLSLYEEHLRDRESLFSSLRQLDDMRNASTQHRVAE</sequence>
<dbReference type="Proteomes" id="UP000004386">
    <property type="component" value="Unassembled WGS sequence"/>
</dbReference>
<dbReference type="HOGENOM" id="CLU_1625387_0_0_5"/>
<accession>C4WR29</accession>
<name>C4WR29_9HYPH</name>